<dbReference type="CDD" id="cd06503">
    <property type="entry name" value="ATP-synt_Fo_b"/>
    <property type="match status" value="1"/>
</dbReference>
<evidence type="ECO:0000256" key="13">
    <source>
        <dbReference type="HAMAP-Rule" id="MF_01398"/>
    </source>
</evidence>
<keyword evidence="15" id="KW-0175">Coiled coil</keyword>
<gene>
    <name evidence="13" type="primary">atpF</name>
    <name evidence="17" type="ORF">SAMN04488241_111168</name>
</gene>
<reference evidence="17 18" key="1">
    <citation type="submission" date="2016-10" db="EMBL/GenBank/DDBJ databases">
        <authorList>
            <person name="de Groot N.N."/>
        </authorList>
    </citation>
    <scope>NUCLEOTIDE SEQUENCE [LARGE SCALE GENOMIC DNA]</scope>
    <source>
        <strain evidence="17 18">CGMCC 1.9113</strain>
    </source>
</reference>
<dbReference type="GO" id="GO:0046961">
    <property type="term" value="F:proton-transporting ATPase activity, rotational mechanism"/>
    <property type="evidence" value="ECO:0007669"/>
    <property type="project" value="TreeGrafter"/>
</dbReference>
<comment type="function">
    <text evidence="11">Component of the F(0) channel, it forms part of the peripheral stalk, linking F(1) to F(0). The b'-subunit is a diverged and duplicated form of b found in plants and photosynthetic bacteria.</text>
</comment>
<dbReference type="EMBL" id="FOXP01000011">
    <property type="protein sequence ID" value="SFP94386.1"/>
    <property type="molecule type" value="Genomic_DNA"/>
</dbReference>
<keyword evidence="13" id="KW-1003">Cell membrane</keyword>
<sequence>MANPSVDAGSAQVAANLAMPLSDTSMTERPIREGDGLQGHTTAPGGAEHVADPTGWGLNSTGWVAVAALIVLAIMLWKKVPGLIGGMLDSRIAAIRAQLDEAAKLRAEAEALRAEYETRAKTAQAEAEQMREHARQEAHHIVVKAKEDAEALMERRAKMAEDKIAAAERAAIAEVRARAAEAAAKAAGLLIAEHLGADADRALVDRSISGLGRPN</sequence>
<dbReference type="AlphaFoldDB" id="A0A1I5UIE5"/>
<protein>
    <recommendedName>
        <fullName evidence="13">ATP synthase subunit b</fullName>
    </recommendedName>
    <alternativeName>
        <fullName evidence="13">ATP synthase F(0) sector subunit b</fullName>
    </alternativeName>
    <alternativeName>
        <fullName evidence="13">ATPase subunit I</fullName>
    </alternativeName>
    <alternativeName>
        <fullName evidence="13">F-type ATPase subunit b</fullName>
        <shortName evidence="13">F-ATPase subunit b</shortName>
    </alternativeName>
</protein>
<keyword evidence="8 13" id="KW-0472">Membrane</keyword>
<keyword evidence="3 13" id="KW-0138">CF(0)</keyword>
<dbReference type="GO" id="GO:0045259">
    <property type="term" value="C:proton-transporting ATP synthase complex"/>
    <property type="evidence" value="ECO:0007669"/>
    <property type="project" value="UniProtKB-KW"/>
</dbReference>
<keyword evidence="4 13" id="KW-0812">Transmembrane</keyword>
<evidence type="ECO:0000313" key="18">
    <source>
        <dbReference type="Proteomes" id="UP000199586"/>
    </source>
</evidence>
<keyword evidence="18" id="KW-1185">Reference proteome</keyword>
<keyword evidence="5 13" id="KW-0375">Hydrogen ion transport</keyword>
<evidence type="ECO:0000256" key="16">
    <source>
        <dbReference type="SAM" id="MobiDB-lite"/>
    </source>
</evidence>
<evidence type="ECO:0000256" key="12">
    <source>
        <dbReference type="ARBA" id="ARBA00037847"/>
    </source>
</evidence>
<dbReference type="Pfam" id="PF00430">
    <property type="entry name" value="ATP-synt_B"/>
    <property type="match status" value="1"/>
</dbReference>
<comment type="similarity">
    <text evidence="1 13 14">Belongs to the ATPase B chain family.</text>
</comment>
<evidence type="ECO:0000256" key="8">
    <source>
        <dbReference type="ARBA" id="ARBA00023136"/>
    </source>
</evidence>
<comment type="function">
    <text evidence="10 13">F(1)F(0) ATP synthase produces ATP from ADP in the presence of a proton or sodium gradient. F-type ATPases consist of two structural domains, F(1) containing the extramembraneous catalytic core and F(0) containing the membrane proton channel, linked together by a central stalk and a peripheral stalk. During catalysis, ATP synthesis in the catalytic domain of F(1) is coupled via a rotary mechanism of the central stalk subunits to proton translocation.</text>
</comment>
<keyword evidence="7 13" id="KW-0406">Ion transport</keyword>
<evidence type="ECO:0000256" key="3">
    <source>
        <dbReference type="ARBA" id="ARBA00022547"/>
    </source>
</evidence>
<keyword evidence="6 13" id="KW-1133">Transmembrane helix</keyword>
<evidence type="ECO:0000313" key="17">
    <source>
        <dbReference type="EMBL" id="SFP94386.1"/>
    </source>
</evidence>
<accession>A0A1I5UIE5</accession>
<dbReference type="InterPro" id="IPR050059">
    <property type="entry name" value="ATP_synthase_B_chain"/>
</dbReference>
<dbReference type="GO" id="GO:0046933">
    <property type="term" value="F:proton-transporting ATP synthase activity, rotational mechanism"/>
    <property type="evidence" value="ECO:0007669"/>
    <property type="project" value="UniProtKB-UniRule"/>
</dbReference>
<dbReference type="OrthoDB" id="7391503at2"/>
<dbReference type="PANTHER" id="PTHR33445:SF1">
    <property type="entry name" value="ATP SYNTHASE SUBUNIT B"/>
    <property type="match status" value="1"/>
</dbReference>
<dbReference type="Proteomes" id="UP000199586">
    <property type="component" value="Unassembled WGS sequence"/>
</dbReference>
<dbReference type="HAMAP" id="MF_01398">
    <property type="entry name" value="ATP_synth_b_bprime"/>
    <property type="match status" value="1"/>
</dbReference>
<evidence type="ECO:0000256" key="7">
    <source>
        <dbReference type="ARBA" id="ARBA00023065"/>
    </source>
</evidence>
<evidence type="ECO:0000256" key="15">
    <source>
        <dbReference type="SAM" id="Coils"/>
    </source>
</evidence>
<evidence type="ECO:0000256" key="1">
    <source>
        <dbReference type="ARBA" id="ARBA00005513"/>
    </source>
</evidence>
<keyword evidence="9 13" id="KW-0066">ATP synthesis</keyword>
<proteinExistence type="inferred from homology"/>
<comment type="subcellular location">
    <subcellularLocation>
        <location evidence="13">Cell membrane</location>
        <topology evidence="13">Single-pass membrane protein</topology>
    </subcellularLocation>
    <subcellularLocation>
        <location evidence="12">Endomembrane system</location>
        <topology evidence="12">Single-pass membrane protein</topology>
    </subcellularLocation>
</comment>
<evidence type="ECO:0000256" key="9">
    <source>
        <dbReference type="ARBA" id="ARBA00023310"/>
    </source>
</evidence>
<name>A0A1I5UIE5_9SPHN</name>
<dbReference type="PANTHER" id="PTHR33445">
    <property type="entry name" value="ATP SYNTHASE SUBUNIT B', CHLOROPLASTIC"/>
    <property type="match status" value="1"/>
</dbReference>
<evidence type="ECO:0000256" key="4">
    <source>
        <dbReference type="ARBA" id="ARBA00022692"/>
    </source>
</evidence>
<dbReference type="GO" id="GO:0012505">
    <property type="term" value="C:endomembrane system"/>
    <property type="evidence" value="ECO:0007669"/>
    <property type="project" value="UniProtKB-SubCell"/>
</dbReference>
<keyword evidence="2 13" id="KW-0813">Transport</keyword>
<comment type="subunit">
    <text evidence="13">F-type ATPases have 2 components, F(1) - the catalytic core - and F(0) - the membrane proton channel. F(1) has five subunits: alpha(3), beta(3), gamma(1), delta(1), epsilon(1). F(0) has three main subunits: a(1), b(2) and c(10-14). The alpha and beta chains form an alternating ring which encloses part of the gamma chain. F(1) is attached to F(0) by a central stalk formed by the gamma and epsilon chains, while a peripheral stalk is formed by the delta and b chains.</text>
</comment>
<feature type="region of interest" description="Disordered" evidence="16">
    <location>
        <begin position="24"/>
        <end position="53"/>
    </location>
</feature>
<evidence type="ECO:0000256" key="11">
    <source>
        <dbReference type="ARBA" id="ARBA00025614"/>
    </source>
</evidence>
<evidence type="ECO:0000256" key="10">
    <source>
        <dbReference type="ARBA" id="ARBA00025198"/>
    </source>
</evidence>
<feature type="coiled-coil region" evidence="15">
    <location>
        <begin position="92"/>
        <end position="170"/>
    </location>
</feature>
<dbReference type="InterPro" id="IPR002146">
    <property type="entry name" value="ATP_synth_b/b'su_bac/chlpt"/>
</dbReference>
<dbReference type="GO" id="GO:0005886">
    <property type="term" value="C:plasma membrane"/>
    <property type="evidence" value="ECO:0007669"/>
    <property type="project" value="UniProtKB-SubCell"/>
</dbReference>
<evidence type="ECO:0000256" key="5">
    <source>
        <dbReference type="ARBA" id="ARBA00022781"/>
    </source>
</evidence>
<evidence type="ECO:0000256" key="2">
    <source>
        <dbReference type="ARBA" id="ARBA00022448"/>
    </source>
</evidence>
<evidence type="ECO:0000256" key="14">
    <source>
        <dbReference type="RuleBase" id="RU003848"/>
    </source>
</evidence>
<dbReference type="STRING" id="634430.SAMN04488241_111168"/>
<evidence type="ECO:0000256" key="6">
    <source>
        <dbReference type="ARBA" id="ARBA00022989"/>
    </source>
</evidence>
<organism evidence="17 18">
    <name type="scientific">Sphingomonas rubra</name>
    <dbReference type="NCBI Taxonomy" id="634430"/>
    <lineage>
        <taxon>Bacteria</taxon>
        <taxon>Pseudomonadati</taxon>
        <taxon>Pseudomonadota</taxon>
        <taxon>Alphaproteobacteria</taxon>
        <taxon>Sphingomonadales</taxon>
        <taxon>Sphingomonadaceae</taxon>
        <taxon>Sphingomonas</taxon>
    </lineage>
</organism>
<feature type="transmembrane region" description="Helical" evidence="13">
    <location>
        <begin position="60"/>
        <end position="77"/>
    </location>
</feature>